<protein>
    <recommendedName>
        <fullName evidence="4">G5 domain-containing protein</fullName>
    </recommendedName>
</protein>
<dbReference type="Proteomes" id="UP000276770">
    <property type="component" value="Unassembled WGS sequence"/>
</dbReference>
<feature type="compositionally biased region" description="Polar residues" evidence="1">
    <location>
        <begin position="385"/>
        <end position="407"/>
    </location>
</feature>
<evidence type="ECO:0000313" key="2">
    <source>
        <dbReference type="EMBL" id="RLQ98046.1"/>
    </source>
</evidence>
<sequence length="448" mass="50034">MKNSRLVKLMLILLLFTGFIFGFSNIGALAYEKLVLDNDKFSVDTTVNDVNIGGESVADANQSLANAISQWKKNSKISVRLLNNEMLLDTGLFHFDIDTTLGELKNGQHASLYVLVDKTSLRHEIQAAFKEIDPSDIDLVKLANDLNGMASVLQSGETTVELTDYIQASKGQQPLIQTSTENMEITPAIEQFVKDFPEIDIPGKSQFSFDQFLAENKNTIESSANLSIFSSLIYKMILQTNFSVIEKNTSRELPENIELGFEAMVNPKNNQDLIVINPNETKYKINFDIIGKQVEASLEGAPFLFKYKVKLSDKATYPPKTIIQFSPLLNDGDKKILNEGKPGMRIQIIRQSLDKQNQLVKEEKIADDFYPPIYRVELHSLMEQSKGNEGEGISQNNDQTGNDTQINGEEGSRSDNSQSNTSTTNGTDDTKNVSLYDNWENVDGSEVK</sequence>
<dbReference type="EMBL" id="RCVZ01000001">
    <property type="protein sequence ID" value="RLQ98046.1"/>
    <property type="molecule type" value="Genomic_DNA"/>
</dbReference>
<feature type="compositionally biased region" description="Low complexity" evidence="1">
    <location>
        <begin position="414"/>
        <end position="427"/>
    </location>
</feature>
<evidence type="ECO:0000256" key="1">
    <source>
        <dbReference type="SAM" id="MobiDB-lite"/>
    </source>
</evidence>
<dbReference type="AlphaFoldDB" id="A0A3L7K4N9"/>
<keyword evidence="3" id="KW-1185">Reference proteome</keyword>
<gene>
    <name evidence="2" type="ORF">D9X91_01265</name>
</gene>
<name>A0A3L7K4N9_9BACI</name>
<accession>A0A3L7K4N9</accession>
<reference evidence="2 3" key="1">
    <citation type="submission" date="2018-10" db="EMBL/GenBank/DDBJ databases">
        <title>Falsibacillus sp. genome draft.</title>
        <authorList>
            <person name="Shi S."/>
        </authorList>
    </citation>
    <scope>NUCLEOTIDE SEQUENCE [LARGE SCALE GENOMIC DNA]</scope>
    <source>
        <strain evidence="2 3">GY 10110</strain>
    </source>
</reference>
<dbReference type="RefSeq" id="WP_121678736.1">
    <property type="nucleotide sequence ID" value="NZ_RCVZ01000001.1"/>
</dbReference>
<proteinExistence type="predicted"/>
<evidence type="ECO:0008006" key="4">
    <source>
        <dbReference type="Google" id="ProtNLM"/>
    </source>
</evidence>
<comment type="caution">
    <text evidence="2">The sequence shown here is derived from an EMBL/GenBank/DDBJ whole genome shotgun (WGS) entry which is preliminary data.</text>
</comment>
<feature type="region of interest" description="Disordered" evidence="1">
    <location>
        <begin position="385"/>
        <end position="448"/>
    </location>
</feature>
<evidence type="ECO:0000313" key="3">
    <source>
        <dbReference type="Proteomes" id="UP000276770"/>
    </source>
</evidence>
<dbReference type="OrthoDB" id="2691125at2"/>
<organism evidence="2 3">
    <name type="scientific">Falsibacillus albus</name>
    <dbReference type="NCBI Taxonomy" id="2478915"/>
    <lineage>
        <taxon>Bacteria</taxon>
        <taxon>Bacillati</taxon>
        <taxon>Bacillota</taxon>
        <taxon>Bacilli</taxon>
        <taxon>Bacillales</taxon>
        <taxon>Bacillaceae</taxon>
        <taxon>Falsibacillus</taxon>
    </lineage>
</organism>